<accession>A0A9Q8QKI9</accession>
<keyword evidence="2" id="KW-0732">Signal</keyword>
<sequence length="210" mass="21062">MAASALATSLLTVCPVVGDLPTLFGPDSTTTHPTPSRRQMAALLRNGGGGGGGVGGAVYPRRQHSDSSTSSNSSGCQRGSSATSGGGTNSRRESVDSTTITTAGAGSSCCGSPSCLECDATAAVREMAVCVEDPAEDHDAASSSSSSSSSVTSVLLLTRGSALSGTGVDALGDGFMVFDTSMRQIQTRTGSTLPWRPICFVCASLTPTWP</sequence>
<dbReference type="EMBL" id="CP086359">
    <property type="protein sequence ID" value="UNI20506.1"/>
    <property type="molecule type" value="Genomic_DNA"/>
</dbReference>
<dbReference type="OrthoDB" id="10544096at2759"/>
<dbReference type="AlphaFoldDB" id="A0A9Q8QKI9"/>
<keyword evidence="4" id="KW-1185">Reference proteome</keyword>
<feature type="chain" id="PRO_5040134681" description="Secreted protein" evidence="2">
    <location>
        <begin position="19"/>
        <end position="210"/>
    </location>
</feature>
<name>A0A9Q8QKI9_9HYPO</name>
<protein>
    <recommendedName>
        <fullName evidence="5">Secreted protein</fullName>
    </recommendedName>
</protein>
<dbReference type="Proteomes" id="UP000829364">
    <property type="component" value="Chromosome 6"/>
</dbReference>
<organism evidence="3 4">
    <name type="scientific">Purpureocillium takamizusanense</name>
    <dbReference type="NCBI Taxonomy" id="2060973"/>
    <lineage>
        <taxon>Eukaryota</taxon>
        <taxon>Fungi</taxon>
        <taxon>Dikarya</taxon>
        <taxon>Ascomycota</taxon>
        <taxon>Pezizomycotina</taxon>
        <taxon>Sordariomycetes</taxon>
        <taxon>Hypocreomycetidae</taxon>
        <taxon>Hypocreales</taxon>
        <taxon>Ophiocordycipitaceae</taxon>
        <taxon>Purpureocillium</taxon>
    </lineage>
</organism>
<evidence type="ECO:0000313" key="3">
    <source>
        <dbReference type="EMBL" id="UNI20506.1"/>
    </source>
</evidence>
<evidence type="ECO:0000256" key="2">
    <source>
        <dbReference type="SAM" id="SignalP"/>
    </source>
</evidence>
<feature type="region of interest" description="Disordered" evidence="1">
    <location>
        <begin position="42"/>
        <end position="98"/>
    </location>
</feature>
<gene>
    <name evidence="3" type="ORF">JDV02_006585</name>
</gene>
<dbReference type="RefSeq" id="XP_047843987.1">
    <property type="nucleotide sequence ID" value="XM_047987996.1"/>
</dbReference>
<feature type="compositionally biased region" description="Low complexity" evidence="1">
    <location>
        <begin position="66"/>
        <end position="83"/>
    </location>
</feature>
<feature type="signal peptide" evidence="2">
    <location>
        <begin position="1"/>
        <end position="18"/>
    </location>
</feature>
<evidence type="ECO:0000313" key="4">
    <source>
        <dbReference type="Proteomes" id="UP000829364"/>
    </source>
</evidence>
<evidence type="ECO:0000256" key="1">
    <source>
        <dbReference type="SAM" id="MobiDB-lite"/>
    </source>
</evidence>
<reference evidence="3" key="1">
    <citation type="submission" date="2021-11" db="EMBL/GenBank/DDBJ databases">
        <title>Purpureocillium_takamizusanense_genome.</title>
        <authorList>
            <person name="Nguyen N.-H."/>
        </authorList>
    </citation>
    <scope>NUCLEOTIDE SEQUENCE</scope>
    <source>
        <strain evidence="3">PT3</strain>
    </source>
</reference>
<evidence type="ECO:0008006" key="5">
    <source>
        <dbReference type="Google" id="ProtNLM"/>
    </source>
</evidence>
<proteinExistence type="predicted"/>
<feature type="compositionally biased region" description="Gly residues" evidence="1">
    <location>
        <begin position="46"/>
        <end position="56"/>
    </location>
</feature>
<dbReference type="GeneID" id="72068534"/>